<evidence type="ECO:0000256" key="1">
    <source>
        <dbReference type="SAM" id="MobiDB-lite"/>
    </source>
</evidence>
<dbReference type="STRING" id="765440.A0A0C3EPE1"/>
<proteinExistence type="predicted"/>
<dbReference type="OrthoDB" id="3199698at2759"/>
<name>A0A0C3EPE1_PILCF</name>
<evidence type="ECO:0000313" key="4">
    <source>
        <dbReference type="Proteomes" id="UP000054166"/>
    </source>
</evidence>
<dbReference type="GO" id="GO:0006886">
    <property type="term" value="P:intracellular protein transport"/>
    <property type="evidence" value="ECO:0007669"/>
    <property type="project" value="InterPro"/>
</dbReference>
<feature type="non-terminal residue" evidence="3">
    <location>
        <position position="1"/>
    </location>
</feature>
<accession>A0A0C3EPE1</accession>
<gene>
    <name evidence="3" type="ORF">PILCRDRAFT_14464</name>
</gene>
<dbReference type="GO" id="GO:0006891">
    <property type="term" value="P:intra-Golgi vesicle-mediated transport"/>
    <property type="evidence" value="ECO:0007669"/>
    <property type="project" value="TreeGrafter"/>
</dbReference>
<organism evidence="3 4">
    <name type="scientific">Piloderma croceum (strain F 1598)</name>
    <dbReference type="NCBI Taxonomy" id="765440"/>
    <lineage>
        <taxon>Eukaryota</taxon>
        <taxon>Fungi</taxon>
        <taxon>Dikarya</taxon>
        <taxon>Basidiomycota</taxon>
        <taxon>Agaricomycotina</taxon>
        <taxon>Agaricomycetes</taxon>
        <taxon>Agaricomycetidae</taxon>
        <taxon>Atheliales</taxon>
        <taxon>Atheliaceae</taxon>
        <taxon>Piloderma</taxon>
    </lineage>
</organism>
<dbReference type="SUPFAM" id="SSF48371">
    <property type="entry name" value="ARM repeat"/>
    <property type="match status" value="1"/>
</dbReference>
<feature type="region of interest" description="Disordered" evidence="1">
    <location>
        <begin position="683"/>
        <end position="716"/>
    </location>
</feature>
<evidence type="ECO:0000313" key="3">
    <source>
        <dbReference type="EMBL" id="KIM74445.1"/>
    </source>
</evidence>
<dbReference type="HOGENOM" id="CLU_374722_0_0_1"/>
<sequence>LLHQLIKGVFKDHIVTWITDYIKAKYPEREANRILDDIDRHIALAPSFAGLRRFADGRGFKQWTGDDSKALMKVYLPAIEGYVPQDMVRALRAFLECCYIVRRDILDTNSLRELEDALEHYYTCRKIFEDCGVHAEGFNLPRQHSLHHYLQLVRAFGAPNGLCSSITESKHIKAVKEPCQMLLTNQRLDKLAAARINFAHRGMLQGTSLDWALSRLALSADSQPDPEQYPASQVLGNNNGGPGPQVEPAGDMTMQALDRNEMADEEDEDGSVVAGPTIEVSVTLAKTSRCRVYADDLATDINQPNFILLIQQFLYTQEHPDSDSLASQALDDLPPFREKITVYPSAVATFYSPSDVSGVGGMRNERIRSVDSWRKGPARYDCIFVETDPDAPGMRGLDITRVQLFFSFTYNGTKYPCALVHWFLRMAESADRDTDLGSGVRRDLQEERIRVFGTLCHAQGSRVDIGIYEQISGLDELLQMSVIKVIRLDCKNDSAHRARYIQCIFELLNASSHAVKYEAATTLTTLTQNPAAVKAAASCFINLVIKESDNNVKLIVLDRLDTLQSKHRHILDNLIMDVLQVLSSANMEVQRKAMSIVLSMTSSRNVKEVAIFLKKQLQKTQEADYDKVSEYRQLLIQSIHVTAIKFSEVAASVVHALMEFLGDSNNPSAPDVVAFVHRRKVPSSPSNHLREAYPNPRRGQIGQSFPQGALDPGQVHRKCLRYPEHVARDQKSAGRDPDIGV</sequence>
<reference evidence="4" key="2">
    <citation type="submission" date="2015-01" db="EMBL/GenBank/DDBJ databases">
        <title>Evolutionary Origins and Diversification of the Mycorrhizal Mutualists.</title>
        <authorList>
            <consortium name="DOE Joint Genome Institute"/>
            <consortium name="Mycorrhizal Genomics Consortium"/>
            <person name="Kohler A."/>
            <person name="Kuo A."/>
            <person name="Nagy L.G."/>
            <person name="Floudas D."/>
            <person name="Copeland A."/>
            <person name="Barry K.W."/>
            <person name="Cichocki N."/>
            <person name="Veneault-Fourrey C."/>
            <person name="LaButti K."/>
            <person name="Lindquist E.A."/>
            <person name="Lipzen A."/>
            <person name="Lundell T."/>
            <person name="Morin E."/>
            <person name="Murat C."/>
            <person name="Riley R."/>
            <person name="Ohm R."/>
            <person name="Sun H."/>
            <person name="Tunlid A."/>
            <person name="Henrissat B."/>
            <person name="Grigoriev I.V."/>
            <person name="Hibbett D.S."/>
            <person name="Martin F."/>
        </authorList>
    </citation>
    <scope>NUCLEOTIDE SEQUENCE [LARGE SCALE GENOMIC DNA]</scope>
    <source>
        <strain evidence="4">F 1598</strain>
    </source>
</reference>
<dbReference type="PANTHER" id="PTHR10635:SF0">
    <property type="entry name" value="COATOMER SUBUNIT BETA"/>
    <property type="match status" value="1"/>
</dbReference>
<dbReference type="GO" id="GO:0030126">
    <property type="term" value="C:COPI vesicle coat"/>
    <property type="evidence" value="ECO:0007669"/>
    <property type="project" value="TreeGrafter"/>
</dbReference>
<dbReference type="InterPro" id="IPR011989">
    <property type="entry name" value="ARM-like"/>
</dbReference>
<dbReference type="EMBL" id="KN833061">
    <property type="protein sequence ID" value="KIM74445.1"/>
    <property type="molecule type" value="Genomic_DNA"/>
</dbReference>
<feature type="region of interest" description="Disordered" evidence="1">
    <location>
        <begin position="222"/>
        <end position="250"/>
    </location>
</feature>
<keyword evidence="4" id="KW-1185">Reference proteome</keyword>
<dbReference type="GO" id="GO:0006888">
    <property type="term" value="P:endoplasmic reticulum to Golgi vesicle-mediated transport"/>
    <property type="evidence" value="ECO:0007669"/>
    <property type="project" value="TreeGrafter"/>
</dbReference>
<feature type="domain" description="Clathrin/coatomer adaptor adaptin-like N-terminal" evidence="2">
    <location>
        <begin position="472"/>
        <end position="676"/>
    </location>
</feature>
<evidence type="ECO:0000259" key="2">
    <source>
        <dbReference type="Pfam" id="PF01602"/>
    </source>
</evidence>
<dbReference type="InterPro" id="IPR016460">
    <property type="entry name" value="COPB1"/>
</dbReference>
<feature type="region of interest" description="Disordered" evidence="1">
    <location>
        <begin position="722"/>
        <end position="741"/>
    </location>
</feature>
<dbReference type="Gene3D" id="1.25.10.10">
    <property type="entry name" value="Leucine-rich Repeat Variant"/>
    <property type="match status" value="1"/>
</dbReference>
<dbReference type="PANTHER" id="PTHR10635">
    <property type="entry name" value="COATOMER SUBUNIT BETA"/>
    <property type="match status" value="1"/>
</dbReference>
<dbReference type="InterPro" id="IPR002553">
    <property type="entry name" value="Clathrin/coatomer_adapt-like_N"/>
</dbReference>
<dbReference type="AlphaFoldDB" id="A0A0C3EPE1"/>
<dbReference type="Proteomes" id="UP000054166">
    <property type="component" value="Unassembled WGS sequence"/>
</dbReference>
<dbReference type="Pfam" id="PF01602">
    <property type="entry name" value="Adaptin_N"/>
    <property type="match status" value="1"/>
</dbReference>
<dbReference type="InterPro" id="IPR016024">
    <property type="entry name" value="ARM-type_fold"/>
</dbReference>
<reference evidence="3 4" key="1">
    <citation type="submission" date="2014-04" db="EMBL/GenBank/DDBJ databases">
        <authorList>
            <consortium name="DOE Joint Genome Institute"/>
            <person name="Kuo A."/>
            <person name="Tarkka M."/>
            <person name="Buscot F."/>
            <person name="Kohler A."/>
            <person name="Nagy L.G."/>
            <person name="Floudas D."/>
            <person name="Copeland A."/>
            <person name="Barry K.W."/>
            <person name="Cichocki N."/>
            <person name="Veneault-Fourrey C."/>
            <person name="LaButti K."/>
            <person name="Lindquist E.A."/>
            <person name="Lipzen A."/>
            <person name="Lundell T."/>
            <person name="Morin E."/>
            <person name="Murat C."/>
            <person name="Sun H."/>
            <person name="Tunlid A."/>
            <person name="Henrissat B."/>
            <person name="Grigoriev I.V."/>
            <person name="Hibbett D.S."/>
            <person name="Martin F."/>
            <person name="Nordberg H.P."/>
            <person name="Cantor M.N."/>
            <person name="Hua S.X."/>
        </authorList>
    </citation>
    <scope>NUCLEOTIDE SEQUENCE [LARGE SCALE GENOMIC DNA]</scope>
    <source>
        <strain evidence="3 4">F 1598</strain>
    </source>
</reference>
<dbReference type="InParanoid" id="A0A0C3EPE1"/>
<protein>
    <recommendedName>
        <fullName evidence="2">Clathrin/coatomer adaptor adaptin-like N-terminal domain-containing protein</fullName>
    </recommendedName>
</protein>